<dbReference type="EMBL" id="CP115667">
    <property type="protein sequence ID" value="WBW49664.1"/>
    <property type="molecule type" value="Genomic_DNA"/>
</dbReference>
<reference evidence="6 7" key="1">
    <citation type="submission" date="2023-01" db="EMBL/GenBank/DDBJ databases">
        <authorList>
            <person name="Lee S.H."/>
            <person name="Jung H.S."/>
            <person name="Yun J.U."/>
        </authorList>
    </citation>
    <scope>NUCLEOTIDE SEQUENCE [LARGE SCALE GENOMIC DNA]</scope>
    <source>
        <strain evidence="6 7">CBA3646</strain>
    </source>
</reference>
<dbReference type="Gene3D" id="1.10.4200.10">
    <property type="entry name" value="Triphosphoribosyl-dephospho-CoA protein"/>
    <property type="match status" value="1"/>
</dbReference>
<sequence>MRTPNHLRYIQFQKAFRHGVHRELSRPRGYGCVTYTTSGAHRDMTHDTFLASTDAILRAYGKLNPDAITTFDDLRAFGRVVEADMFRATGGVNTHKGLIFLTLFIYYTYLKGVAPDDWTAFIREFAAPLNADYTTKDYAHGELCDVRRLPLSGFAAVLDSLPLRRQLDDDRFTLYLLSTTDDTTTVARSDVTTLRYLQRRAGAIYDNYNENDADALNALYNCRRISSGGVADIFTLTTMIERLL</sequence>
<dbReference type="PANTHER" id="PTHR30201:SF2">
    <property type="entry name" value="2-(5''-TRIPHOSPHORIBOSYL)-3'-DEPHOSPHOCOENZYME-A SYNTHASE"/>
    <property type="match status" value="1"/>
</dbReference>
<keyword evidence="3 6" id="KW-0808">Transferase</keyword>
<dbReference type="EC" id="2.4.2.52" evidence="2"/>
<dbReference type="GO" id="GO:0016757">
    <property type="term" value="F:glycosyltransferase activity"/>
    <property type="evidence" value="ECO:0007669"/>
    <property type="project" value="UniProtKB-KW"/>
</dbReference>
<dbReference type="PANTHER" id="PTHR30201">
    <property type="entry name" value="TRIPHOSPHORIBOSYL-DEPHOSPHO-COA SYNTHASE"/>
    <property type="match status" value="1"/>
</dbReference>
<comment type="catalytic activity">
    <reaction evidence="1">
        <text>3'-dephospho-CoA + ATP = 2'-(5''-triphospho-alpha-D-ribosyl)-3'-dephospho-CoA + adenine</text>
        <dbReference type="Rhea" id="RHEA:15117"/>
        <dbReference type="ChEBI" id="CHEBI:16708"/>
        <dbReference type="ChEBI" id="CHEBI:30616"/>
        <dbReference type="ChEBI" id="CHEBI:57328"/>
        <dbReference type="ChEBI" id="CHEBI:61378"/>
        <dbReference type="EC" id="2.4.2.52"/>
    </reaction>
</comment>
<dbReference type="Proteomes" id="UP001210339">
    <property type="component" value="Chromosome"/>
</dbReference>
<dbReference type="RefSeq" id="WP_271191195.1">
    <property type="nucleotide sequence ID" value="NZ_CP115667.1"/>
</dbReference>
<proteinExistence type="predicted"/>
<name>A0ABY7QUA5_9FIRM</name>
<evidence type="ECO:0000256" key="1">
    <source>
        <dbReference type="ARBA" id="ARBA00001210"/>
    </source>
</evidence>
<keyword evidence="7" id="KW-1185">Reference proteome</keyword>
<protein>
    <recommendedName>
        <fullName evidence="2">triphosphoribosyl-dephospho-CoA synthase</fullName>
        <ecNumber evidence="2">2.4.2.52</ecNumber>
    </recommendedName>
</protein>
<dbReference type="InterPro" id="IPR002736">
    <property type="entry name" value="CitG"/>
</dbReference>
<dbReference type="GO" id="GO:0046917">
    <property type="term" value="F:triphosphoribosyl-dephospho-CoA synthase activity"/>
    <property type="evidence" value="ECO:0007669"/>
    <property type="project" value="UniProtKB-EC"/>
</dbReference>
<gene>
    <name evidence="6" type="ORF">O6R05_06595</name>
</gene>
<keyword evidence="4" id="KW-0547">Nucleotide-binding</keyword>
<evidence type="ECO:0000256" key="2">
    <source>
        <dbReference type="ARBA" id="ARBA00012074"/>
    </source>
</evidence>
<evidence type="ECO:0000256" key="5">
    <source>
        <dbReference type="ARBA" id="ARBA00022840"/>
    </source>
</evidence>
<evidence type="ECO:0000256" key="3">
    <source>
        <dbReference type="ARBA" id="ARBA00022679"/>
    </source>
</evidence>
<evidence type="ECO:0000313" key="6">
    <source>
        <dbReference type="EMBL" id="WBW49664.1"/>
    </source>
</evidence>
<dbReference type="Pfam" id="PF01874">
    <property type="entry name" value="CitG"/>
    <property type="match status" value="2"/>
</dbReference>
<evidence type="ECO:0000256" key="4">
    <source>
        <dbReference type="ARBA" id="ARBA00022741"/>
    </source>
</evidence>
<keyword evidence="6" id="KW-0328">Glycosyltransferase</keyword>
<organism evidence="6 7">
    <name type="scientific">Peptoniphilus equinus</name>
    <dbReference type="NCBI Taxonomy" id="3016343"/>
    <lineage>
        <taxon>Bacteria</taxon>
        <taxon>Bacillati</taxon>
        <taxon>Bacillota</taxon>
        <taxon>Tissierellia</taxon>
        <taxon>Tissierellales</taxon>
        <taxon>Peptoniphilaceae</taxon>
        <taxon>Peptoniphilus</taxon>
    </lineage>
</organism>
<evidence type="ECO:0000313" key="7">
    <source>
        <dbReference type="Proteomes" id="UP001210339"/>
    </source>
</evidence>
<accession>A0ABY7QUA5</accession>
<keyword evidence="5" id="KW-0067">ATP-binding</keyword>